<dbReference type="Gene3D" id="3.90.550.10">
    <property type="entry name" value="Spore Coat Polysaccharide Biosynthesis Protein SpsA, Chain A"/>
    <property type="match status" value="1"/>
</dbReference>
<dbReference type="CDD" id="cd04186">
    <property type="entry name" value="GT_2_like_c"/>
    <property type="match status" value="1"/>
</dbReference>
<dbReference type="EMBL" id="VCEJ01000008">
    <property type="protein sequence ID" value="TLU97975.1"/>
    <property type="molecule type" value="Genomic_DNA"/>
</dbReference>
<organism evidence="3 4">
    <name type="scientific">Dyadobacter luticola</name>
    <dbReference type="NCBI Taxonomy" id="1979387"/>
    <lineage>
        <taxon>Bacteria</taxon>
        <taxon>Pseudomonadati</taxon>
        <taxon>Bacteroidota</taxon>
        <taxon>Cytophagia</taxon>
        <taxon>Cytophagales</taxon>
        <taxon>Spirosomataceae</taxon>
        <taxon>Dyadobacter</taxon>
    </lineage>
</organism>
<dbReference type="Proteomes" id="UP000306402">
    <property type="component" value="Unassembled WGS sequence"/>
</dbReference>
<dbReference type="InterPro" id="IPR029044">
    <property type="entry name" value="Nucleotide-diphossugar_trans"/>
</dbReference>
<evidence type="ECO:0000313" key="4">
    <source>
        <dbReference type="Proteomes" id="UP000306402"/>
    </source>
</evidence>
<keyword evidence="4" id="KW-1185">Reference proteome</keyword>
<sequence length="335" mass="38775">MDVSIIIINYRSPQLIINCLGSVYQFTSGVTFEVIIVDNDPKNGGGATVREAYPEVRWVDMDWNAGFGIANNAGMAIAKGKYFLLLNADTLVTDNVIGRCFDRLNQRQDIIACGALQYYADGSPMPFYQSFNDFRRTFFILPPGPTVENVVKRFYPEPKYSDPDQYDWLVGAFIFVRREGYEKTGGFSSDFFMYGEDVEWSGRLGKLGKLCIFKDCTFIHLENDNPFRRTNISWINRFSTQMQVSNFLWVRKQYGAFQYLLLIAHYLFMIPIVFGWRISFNIKNGDKPLSQLRTQKIYLRKTGVLLKYFWDTLFLKKGLYKIKPHENIDLLTASS</sequence>
<keyword evidence="1" id="KW-0812">Transmembrane</keyword>
<keyword evidence="3" id="KW-0808">Transferase</keyword>
<gene>
    <name evidence="3" type="ORF">FEN17_24610</name>
</gene>
<keyword evidence="1" id="KW-0472">Membrane</keyword>
<feature type="transmembrane region" description="Helical" evidence="1">
    <location>
        <begin position="256"/>
        <end position="276"/>
    </location>
</feature>
<dbReference type="PANTHER" id="PTHR43179:SF7">
    <property type="entry name" value="RHAMNOSYLTRANSFERASE WBBL"/>
    <property type="match status" value="1"/>
</dbReference>
<evidence type="ECO:0000313" key="3">
    <source>
        <dbReference type="EMBL" id="TLU97975.1"/>
    </source>
</evidence>
<keyword evidence="1" id="KW-1133">Transmembrane helix</keyword>
<accession>A0A5R9KNW7</accession>
<dbReference type="GO" id="GO:0016740">
    <property type="term" value="F:transferase activity"/>
    <property type="evidence" value="ECO:0007669"/>
    <property type="project" value="UniProtKB-KW"/>
</dbReference>
<feature type="domain" description="Glycosyltransferase 2-like" evidence="2">
    <location>
        <begin position="4"/>
        <end position="140"/>
    </location>
</feature>
<comment type="caution">
    <text evidence="3">The sequence shown here is derived from an EMBL/GenBank/DDBJ whole genome shotgun (WGS) entry which is preliminary data.</text>
</comment>
<dbReference type="SUPFAM" id="SSF53448">
    <property type="entry name" value="Nucleotide-diphospho-sugar transferases"/>
    <property type="match status" value="1"/>
</dbReference>
<dbReference type="PANTHER" id="PTHR43179">
    <property type="entry name" value="RHAMNOSYLTRANSFERASE WBBL"/>
    <property type="match status" value="1"/>
</dbReference>
<evidence type="ECO:0000256" key="1">
    <source>
        <dbReference type="SAM" id="Phobius"/>
    </source>
</evidence>
<dbReference type="InterPro" id="IPR001173">
    <property type="entry name" value="Glyco_trans_2-like"/>
</dbReference>
<dbReference type="OrthoDB" id="9771846at2"/>
<dbReference type="AlphaFoldDB" id="A0A5R9KNW7"/>
<reference evidence="3 4" key="1">
    <citation type="submission" date="2019-05" db="EMBL/GenBank/DDBJ databases">
        <authorList>
            <person name="Qu J.-H."/>
        </authorList>
    </citation>
    <scope>NUCLEOTIDE SEQUENCE [LARGE SCALE GENOMIC DNA]</scope>
    <source>
        <strain evidence="3 4">T17</strain>
    </source>
</reference>
<protein>
    <submittedName>
        <fullName evidence="3">Glycosyltransferase family 2 protein</fullName>
    </submittedName>
</protein>
<name>A0A5R9KNW7_9BACT</name>
<dbReference type="RefSeq" id="WP_138368075.1">
    <property type="nucleotide sequence ID" value="NZ_VCEJ01000008.1"/>
</dbReference>
<proteinExistence type="predicted"/>
<evidence type="ECO:0000259" key="2">
    <source>
        <dbReference type="Pfam" id="PF00535"/>
    </source>
</evidence>
<dbReference type="Pfam" id="PF00535">
    <property type="entry name" value="Glycos_transf_2"/>
    <property type="match status" value="1"/>
</dbReference>